<accession>A0A1A8XF90</accession>
<sequence length="251" mass="26776">MLQEQDLPFDPEAAMVQVWNPVRLYLPIAARVVGSLSPGRLQSLLSLAADFAVGEPPSESVVWSGRVASRLTSAGLRVTTGSALGDQDDTRHRYQQLYFAAAEAVRESARLALRALAEIPAGRKGTLLNRLIAAAGRAAEILLPEPRVAVAMSGENASDLPDLSWPGVARLRLHELTATGDGRMEVTAIGAEPLAVEVRRGAQIEERVDLAPGGVDTVAWDQGSTALFLITASGRRLELSLEPLESASDWP</sequence>
<protein>
    <submittedName>
        <fullName evidence="1">Uncharacterized protein</fullName>
    </submittedName>
</protein>
<organism evidence="1 2">
    <name type="scientific">Candidatus Accumulibacter aalborgensis</name>
    <dbReference type="NCBI Taxonomy" id="1860102"/>
    <lineage>
        <taxon>Bacteria</taxon>
        <taxon>Pseudomonadati</taxon>
        <taxon>Pseudomonadota</taxon>
        <taxon>Betaproteobacteria</taxon>
        <taxon>Candidatus Accumulibacter</taxon>
    </lineage>
</organism>
<evidence type="ECO:0000313" key="1">
    <source>
        <dbReference type="EMBL" id="SBT03835.1"/>
    </source>
</evidence>
<reference evidence="1 2" key="1">
    <citation type="submission" date="2016-06" db="EMBL/GenBank/DDBJ databases">
        <authorList>
            <person name="Kjaerup R.B."/>
            <person name="Dalgaard T.S."/>
            <person name="Juul-Madsen H.R."/>
        </authorList>
    </citation>
    <scope>NUCLEOTIDE SEQUENCE [LARGE SCALE GENOMIC DNA]</scope>
    <source>
        <strain evidence="1">3</strain>
    </source>
</reference>
<evidence type="ECO:0000313" key="2">
    <source>
        <dbReference type="Proteomes" id="UP000199169"/>
    </source>
</evidence>
<name>A0A1A8XF90_9PROT</name>
<keyword evidence="2" id="KW-1185">Reference proteome</keyword>
<dbReference type="RefSeq" id="WP_186405679.1">
    <property type="nucleotide sequence ID" value="NZ_FLQX01000020.1"/>
</dbReference>
<proteinExistence type="predicted"/>
<gene>
    <name evidence="1" type="ORF">ACCAA_1160009</name>
</gene>
<dbReference type="AlphaFoldDB" id="A0A1A8XF90"/>
<dbReference type="EMBL" id="FLQX01000020">
    <property type="protein sequence ID" value="SBT03835.1"/>
    <property type="molecule type" value="Genomic_DNA"/>
</dbReference>
<dbReference type="STRING" id="1860102.ACCAA_1160009"/>
<dbReference type="Proteomes" id="UP000199169">
    <property type="component" value="Unassembled WGS sequence"/>
</dbReference>